<comment type="caution">
    <text evidence="5">Lacks conserved residue(s) required for the propagation of feature annotation.</text>
</comment>
<keyword evidence="1 5" id="KW-0474">Menaquinone biosynthesis</keyword>
<dbReference type="GO" id="GO:0043770">
    <property type="term" value="F:demethylmenaquinone methyltransferase activity"/>
    <property type="evidence" value="ECO:0007669"/>
    <property type="project" value="UniProtKB-UniRule"/>
</dbReference>
<accession>E8X3L8</accession>
<dbReference type="Proteomes" id="UP000000343">
    <property type="component" value="Chromosome"/>
</dbReference>
<sequence>MIPTQDPIISTAAPGAIQPAQGAIQPSADVQQMFNAIANRYDVMNHVLSAGIDRLWWWRAARAVRTVLADPSAQIVDLCCGTGDMTLALLKRRPSTSSTAPLLAVDFSHEMLTRGQAKFNGKNIIAVECDALHLPLPQGNVDLISSAFGFRNLSSYEDGLAELFRVLRPGGQIAILECNQPAGLVGALYNLYFKKILPRIGALFSNAEAYSYLPASVERFPRPPRMLELIHNAGFVQASWTSYTLGVAGLYQATKPVPSQA</sequence>
<dbReference type="CDD" id="cd02440">
    <property type="entry name" value="AdoMet_MTases"/>
    <property type="match status" value="1"/>
</dbReference>
<protein>
    <recommendedName>
        <fullName evidence="5">Demethylmenaquinone methyltransferase</fullName>
        <ecNumber evidence="5">2.1.1.163</ecNumber>
    </recommendedName>
</protein>
<keyword evidence="7" id="KW-1185">Reference proteome</keyword>
<keyword evidence="3 5" id="KW-0808">Transferase</keyword>
<dbReference type="NCBIfam" id="TIGR01934">
    <property type="entry name" value="MenG_MenH_UbiE"/>
    <property type="match status" value="1"/>
</dbReference>
<dbReference type="PROSITE" id="PS51608">
    <property type="entry name" value="SAM_MT_UBIE"/>
    <property type="match status" value="1"/>
</dbReference>
<dbReference type="Pfam" id="PF01209">
    <property type="entry name" value="Ubie_methyltran"/>
    <property type="match status" value="1"/>
</dbReference>
<dbReference type="HAMAP" id="MF_01813">
    <property type="entry name" value="MenG_UbiE_methyltr"/>
    <property type="match status" value="1"/>
</dbReference>
<evidence type="ECO:0000256" key="4">
    <source>
        <dbReference type="ARBA" id="ARBA00022691"/>
    </source>
</evidence>
<dbReference type="PANTHER" id="PTHR43591:SF24">
    <property type="entry name" value="2-METHOXY-6-POLYPRENYL-1,4-BENZOQUINOL METHYLASE, MITOCHONDRIAL"/>
    <property type="match status" value="1"/>
</dbReference>
<dbReference type="UniPathway" id="UPA00079">
    <property type="reaction ID" value="UER00169"/>
</dbReference>
<comment type="similarity">
    <text evidence="5">Belongs to the class I-like SAM-binding methyltransferase superfamily. MenG/UbiE family.</text>
</comment>
<dbReference type="InterPro" id="IPR004033">
    <property type="entry name" value="UbiE/COQ5_MeTrFase"/>
</dbReference>
<dbReference type="HOGENOM" id="CLU_037990_0_0_0"/>
<keyword evidence="6" id="KW-0830">Ubiquinone</keyword>
<evidence type="ECO:0000256" key="2">
    <source>
        <dbReference type="ARBA" id="ARBA00022603"/>
    </source>
</evidence>
<feature type="binding site" evidence="5">
    <location>
        <position position="82"/>
    </location>
    <ligand>
        <name>S-adenosyl-L-methionine</name>
        <dbReference type="ChEBI" id="CHEBI:59789"/>
    </ligand>
</feature>
<evidence type="ECO:0000256" key="3">
    <source>
        <dbReference type="ARBA" id="ARBA00022679"/>
    </source>
</evidence>
<dbReference type="InterPro" id="IPR023576">
    <property type="entry name" value="UbiE/COQ5_MeTrFase_CS"/>
</dbReference>
<dbReference type="InterPro" id="IPR029063">
    <property type="entry name" value="SAM-dependent_MTases_sf"/>
</dbReference>
<gene>
    <name evidence="5" type="primary">menG</name>
    <name evidence="6" type="ordered locus">AciX9_1146</name>
</gene>
<dbReference type="EMBL" id="CP002480">
    <property type="protein sequence ID" value="ADW68209.1"/>
    <property type="molecule type" value="Genomic_DNA"/>
</dbReference>
<name>E8X3L8_GRATM</name>
<evidence type="ECO:0000256" key="5">
    <source>
        <dbReference type="HAMAP-Rule" id="MF_01813"/>
    </source>
</evidence>
<keyword evidence="4 5" id="KW-0949">S-adenosyl-L-methionine</keyword>
<organism evidence="7">
    <name type="scientific">Granulicella tundricola (strain ATCC BAA-1859 / DSM 23138 / MP5ACTX9)</name>
    <dbReference type="NCBI Taxonomy" id="1198114"/>
    <lineage>
        <taxon>Bacteria</taxon>
        <taxon>Pseudomonadati</taxon>
        <taxon>Acidobacteriota</taxon>
        <taxon>Terriglobia</taxon>
        <taxon>Terriglobales</taxon>
        <taxon>Acidobacteriaceae</taxon>
        <taxon>Granulicella</taxon>
    </lineage>
</organism>
<dbReference type="KEGG" id="acm:AciX9_1146"/>
<dbReference type="GO" id="GO:0032259">
    <property type="term" value="P:methylation"/>
    <property type="evidence" value="ECO:0007669"/>
    <property type="project" value="UniProtKB-KW"/>
</dbReference>
<proteinExistence type="inferred from homology"/>
<comment type="catalytic activity">
    <reaction evidence="5">
        <text>a 2-demethylmenaquinol + S-adenosyl-L-methionine = a menaquinol + S-adenosyl-L-homocysteine + H(+)</text>
        <dbReference type="Rhea" id="RHEA:42640"/>
        <dbReference type="Rhea" id="RHEA-COMP:9539"/>
        <dbReference type="Rhea" id="RHEA-COMP:9563"/>
        <dbReference type="ChEBI" id="CHEBI:15378"/>
        <dbReference type="ChEBI" id="CHEBI:18151"/>
        <dbReference type="ChEBI" id="CHEBI:55437"/>
        <dbReference type="ChEBI" id="CHEBI:57856"/>
        <dbReference type="ChEBI" id="CHEBI:59789"/>
        <dbReference type="EC" id="2.1.1.163"/>
    </reaction>
</comment>
<dbReference type="Gene3D" id="3.40.50.150">
    <property type="entry name" value="Vaccinia Virus protein VP39"/>
    <property type="match status" value="1"/>
</dbReference>
<comment type="function">
    <text evidence="5">Methyltransferase required for the conversion of demethylmenaquinol (DMKH2) to menaquinol (MKH2).</text>
</comment>
<dbReference type="PANTHER" id="PTHR43591">
    <property type="entry name" value="METHYLTRANSFERASE"/>
    <property type="match status" value="1"/>
</dbReference>
<dbReference type="AlphaFoldDB" id="E8X3L8"/>
<dbReference type="EC" id="2.1.1.163" evidence="5"/>
<dbReference type="GO" id="GO:0009234">
    <property type="term" value="P:menaquinone biosynthetic process"/>
    <property type="evidence" value="ECO:0007669"/>
    <property type="project" value="UniProtKB-UniRule"/>
</dbReference>
<evidence type="ECO:0000313" key="6">
    <source>
        <dbReference type="EMBL" id="ADW68209.1"/>
    </source>
</evidence>
<dbReference type="OrthoDB" id="9808140at2"/>
<feature type="binding site" evidence="5">
    <location>
        <begin position="130"/>
        <end position="131"/>
    </location>
    <ligand>
        <name>S-adenosyl-L-methionine</name>
        <dbReference type="ChEBI" id="CHEBI:59789"/>
    </ligand>
</feature>
<dbReference type="PaxDb" id="1198114-AciX9_1146"/>
<dbReference type="RefSeq" id="WP_013579532.1">
    <property type="nucleotide sequence ID" value="NC_015064.1"/>
</dbReference>
<comment type="pathway">
    <text evidence="5">Quinol/quinone metabolism; menaquinone biosynthesis; menaquinol from 1,4-dihydroxy-2-naphthoate: step 2/2.</text>
</comment>
<evidence type="ECO:0000313" key="7">
    <source>
        <dbReference type="Proteomes" id="UP000000343"/>
    </source>
</evidence>
<dbReference type="SUPFAM" id="SSF53335">
    <property type="entry name" value="S-adenosyl-L-methionine-dependent methyltransferases"/>
    <property type="match status" value="1"/>
</dbReference>
<dbReference type="eggNOG" id="COG2226">
    <property type="taxonomic scope" value="Bacteria"/>
</dbReference>
<feature type="binding site" evidence="5">
    <location>
        <position position="106"/>
    </location>
    <ligand>
        <name>S-adenosyl-L-methionine</name>
        <dbReference type="ChEBI" id="CHEBI:59789"/>
    </ligand>
</feature>
<reference evidence="7" key="1">
    <citation type="submission" date="2011-01" db="EMBL/GenBank/DDBJ databases">
        <title>Complete sequence of chromosome of Acidobacterium sp. MP5ACTX9.</title>
        <authorList>
            <consortium name="US DOE Joint Genome Institute"/>
            <person name="Lucas S."/>
            <person name="Copeland A."/>
            <person name="Lapidus A."/>
            <person name="Cheng J.-F."/>
            <person name="Goodwin L."/>
            <person name="Pitluck S."/>
            <person name="Teshima H."/>
            <person name="Detter J.C."/>
            <person name="Han C."/>
            <person name="Tapia R."/>
            <person name="Land M."/>
            <person name="Hauser L."/>
            <person name="Kyrpides N."/>
            <person name="Ivanova N."/>
            <person name="Ovchinnikova G."/>
            <person name="Pagani I."/>
            <person name="Rawat S.R."/>
            <person name="Mannisto M."/>
            <person name="Haggblom M.M."/>
            <person name="Woyke T."/>
        </authorList>
    </citation>
    <scope>NUCLEOTIDE SEQUENCE [LARGE SCALE GENOMIC DNA]</scope>
    <source>
        <strain evidence="7">MP5ACTX9</strain>
    </source>
</reference>
<evidence type="ECO:0000256" key="1">
    <source>
        <dbReference type="ARBA" id="ARBA00022428"/>
    </source>
</evidence>
<dbReference type="PROSITE" id="PS01183">
    <property type="entry name" value="UBIE_1"/>
    <property type="match status" value="1"/>
</dbReference>
<keyword evidence="2 5" id="KW-0489">Methyltransferase</keyword>
<dbReference type="STRING" id="1198114.AciX9_1146"/>